<dbReference type="AlphaFoldDB" id="A0A5E4WM15"/>
<evidence type="ECO:0000256" key="4">
    <source>
        <dbReference type="ARBA" id="ARBA00023163"/>
    </source>
</evidence>
<evidence type="ECO:0000256" key="1">
    <source>
        <dbReference type="ARBA" id="ARBA00009437"/>
    </source>
</evidence>
<dbReference type="Gene3D" id="1.10.10.10">
    <property type="entry name" value="Winged helix-like DNA-binding domain superfamily/Winged helix DNA-binding domain"/>
    <property type="match status" value="1"/>
</dbReference>
<keyword evidence="7" id="KW-1185">Reference proteome</keyword>
<dbReference type="GO" id="GO:0003677">
    <property type="term" value="F:DNA binding"/>
    <property type="evidence" value="ECO:0007669"/>
    <property type="project" value="UniProtKB-KW"/>
</dbReference>
<dbReference type="SUPFAM" id="SSF46785">
    <property type="entry name" value="Winged helix' DNA-binding domain"/>
    <property type="match status" value="1"/>
</dbReference>
<dbReference type="Pfam" id="PF00126">
    <property type="entry name" value="HTH_1"/>
    <property type="match status" value="1"/>
</dbReference>
<dbReference type="InterPro" id="IPR005119">
    <property type="entry name" value="LysR_subst-bd"/>
</dbReference>
<keyword evidence="3" id="KW-0238">DNA-binding</keyword>
<evidence type="ECO:0000313" key="6">
    <source>
        <dbReference type="EMBL" id="VVE25748.1"/>
    </source>
</evidence>
<dbReference type="InterPro" id="IPR036388">
    <property type="entry name" value="WH-like_DNA-bd_sf"/>
</dbReference>
<feature type="domain" description="HTH lysR-type" evidence="5">
    <location>
        <begin position="6"/>
        <end position="63"/>
    </location>
</feature>
<dbReference type="GO" id="GO:0003700">
    <property type="term" value="F:DNA-binding transcription factor activity"/>
    <property type="evidence" value="ECO:0007669"/>
    <property type="project" value="InterPro"/>
</dbReference>
<dbReference type="InterPro" id="IPR050950">
    <property type="entry name" value="HTH-type_LysR_regulators"/>
</dbReference>
<dbReference type="InterPro" id="IPR036390">
    <property type="entry name" value="WH_DNA-bd_sf"/>
</dbReference>
<dbReference type="PROSITE" id="PS50931">
    <property type="entry name" value="HTH_LYSR"/>
    <property type="match status" value="1"/>
</dbReference>
<keyword evidence="4" id="KW-0804">Transcription</keyword>
<evidence type="ECO:0000313" key="7">
    <source>
        <dbReference type="Proteomes" id="UP000334380"/>
    </source>
</evidence>
<proteinExistence type="inferred from homology"/>
<keyword evidence="2" id="KW-0805">Transcription regulation</keyword>
<accession>A0A5E4WM15</accession>
<organism evidence="6 7">
    <name type="scientific">Pandoraea terrigena</name>
    <dbReference type="NCBI Taxonomy" id="2508292"/>
    <lineage>
        <taxon>Bacteria</taxon>
        <taxon>Pseudomonadati</taxon>
        <taxon>Pseudomonadota</taxon>
        <taxon>Betaproteobacteria</taxon>
        <taxon>Burkholderiales</taxon>
        <taxon>Burkholderiaceae</taxon>
        <taxon>Pandoraea</taxon>
    </lineage>
</organism>
<gene>
    <name evidence="6" type="ORF">PTE31013_03405</name>
</gene>
<dbReference type="Pfam" id="PF03466">
    <property type="entry name" value="LysR_substrate"/>
    <property type="match status" value="1"/>
</dbReference>
<dbReference type="FunFam" id="1.10.10.10:FF:000001">
    <property type="entry name" value="LysR family transcriptional regulator"/>
    <property type="match status" value="1"/>
</dbReference>
<dbReference type="SUPFAM" id="SSF53850">
    <property type="entry name" value="Periplasmic binding protein-like II"/>
    <property type="match status" value="1"/>
</dbReference>
<dbReference type="GO" id="GO:0005829">
    <property type="term" value="C:cytosol"/>
    <property type="evidence" value="ECO:0007669"/>
    <property type="project" value="TreeGrafter"/>
</dbReference>
<protein>
    <submittedName>
        <fullName evidence="6">LysR family transcriptional regulator</fullName>
    </submittedName>
</protein>
<dbReference type="Proteomes" id="UP000334380">
    <property type="component" value="Unassembled WGS sequence"/>
</dbReference>
<evidence type="ECO:0000256" key="2">
    <source>
        <dbReference type="ARBA" id="ARBA00023015"/>
    </source>
</evidence>
<evidence type="ECO:0000259" key="5">
    <source>
        <dbReference type="PROSITE" id="PS50931"/>
    </source>
</evidence>
<name>A0A5E4WM15_9BURK</name>
<dbReference type="PANTHER" id="PTHR30419">
    <property type="entry name" value="HTH-TYPE TRANSCRIPTIONAL REGULATOR YBHD"/>
    <property type="match status" value="1"/>
</dbReference>
<evidence type="ECO:0000256" key="3">
    <source>
        <dbReference type="ARBA" id="ARBA00023125"/>
    </source>
</evidence>
<comment type="similarity">
    <text evidence="1">Belongs to the LysR transcriptional regulatory family.</text>
</comment>
<dbReference type="InterPro" id="IPR000847">
    <property type="entry name" value="LysR_HTH_N"/>
</dbReference>
<dbReference type="EMBL" id="CABPRU010000008">
    <property type="protein sequence ID" value="VVE25748.1"/>
    <property type="molecule type" value="Genomic_DNA"/>
</dbReference>
<dbReference type="CDD" id="cd08421">
    <property type="entry name" value="PBP2_LTTR_like_1"/>
    <property type="match status" value="1"/>
</dbReference>
<reference evidence="6 7" key="1">
    <citation type="submission" date="2019-08" db="EMBL/GenBank/DDBJ databases">
        <authorList>
            <person name="Peeters C."/>
        </authorList>
    </citation>
    <scope>NUCLEOTIDE SEQUENCE [LARGE SCALE GENOMIC DNA]</scope>
    <source>
        <strain evidence="6 7">LMG 31013</strain>
    </source>
</reference>
<sequence length="309" mass="33993">MSTMYFDITDFRLFVNVADTSSLTRGAERTFLSVPAASNRIKNIEERLQLRLLDRSPQRIVLTEAGRAYLNGARQVLSRLDQLGSELQQFTSGLSGQVRVQANTTAVTEYLPPILSRFLKAFPDVQVGMREKTSAEIVRNIRDGGADIGVISGSVPTDGIESVPFVSSQLMLITPPEHPLLQRQYVYFKDTLEFPFVSLMDGAASNEFYARAAAAIQKTMIIRVQVAGTDAIIRMVEAGAGIALVPKASLTRLASLAAIGARSLSDAWSIREFRVCARRFDELSPIARTFATLLLDGYRQQPNGAPLDY</sequence>
<dbReference type="PANTHER" id="PTHR30419:SF2">
    <property type="entry name" value="LYSR FAMILY TRANSCRIPTIONAL REGULATOR"/>
    <property type="match status" value="1"/>
</dbReference>
<dbReference type="Gene3D" id="3.40.190.290">
    <property type="match status" value="1"/>
</dbReference>